<dbReference type="Gene3D" id="1.10.10.60">
    <property type="entry name" value="Homeodomain-like"/>
    <property type="match status" value="1"/>
</dbReference>
<dbReference type="InterPro" id="IPR002197">
    <property type="entry name" value="HTH_Fis"/>
</dbReference>
<proteinExistence type="predicted"/>
<keyword evidence="1" id="KW-0233">DNA recombination</keyword>
<name>A0A7Z7JI57_9BURK</name>
<accession>A0A7Z7JI57</accession>
<dbReference type="Gene3D" id="1.10.443.10">
    <property type="entry name" value="Intergrase catalytic core"/>
    <property type="match status" value="1"/>
</dbReference>
<gene>
    <name evidence="5" type="ORF">CBM2594_U20060</name>
</gene>
<dbReference type="GO" id="GO:0015074">
    <property type="term" value="P:DNA integration"/>
    <property type="evidence" value="ECO:0007669"/>
    <property type="project" value="InterPro"/>
</dbReference>
<evidence type="ECO:0000259" key="2">
    <source>
        <dbReference type="Pfam" id="PF02954"/>
    </source>
</evidence>
<feature type="domain" description="Integrase catalytic" evidence="4">
    <location>
        <begin position="160"/>
        <end position="238"/>
    </location>
</feature>
<evidence type="ECO:0000256" key="1">
    <source>
        <dbReference type="ARBA" id="ARBA00023172"/>
    </source>
</evidence>
<comment type="caution">
    <text evidence="5">The sequence shown here is derived from an EMBL/GenBank/DDBJ whole genome shotgun (WGS) entry which is preliminary data.</text>
</comment>
<feature type="domain" description="DNA binding HTH" evidence="2">
    <location>
        <begin position="346"/>
        <end position="372"/>
    </location>
</feature>
<dbReference type="InterPro" id="IPR024456">
    <property type="entry name" value="Integrase_catalytic_putative"/>
</dbReference>
<evidence type="ECO:0000313" key="6">
    <source>
        <dbReference type="Proteomes" id="UP000257139"/>
    </source>
</evidence>
<evidence type="ECO:0000259" key="4">
    <source>
        <dbReference type="Pfam" id="PF12835"/>
    </source>
</evidence>
<dbReference type="InterPro" id="IPR009057">
    <property type="entry name" value="Homeodomain-like_sf"/>
</dbReference>
<dbReference type="RefSeq" id="WP_115737260.1">
    <property type="nucleotide sequence ID" value="NZ_JABTYD010000006.1"/>
</dbReference>
<dbReference type="AlphaFoldDB" id="A0A7Z7JI57"/>
<dbReference type="SUPFAM" id="SSF56349">
    <property type="entry name" value="DNA breaking-rejoining enzymes"/>
    <property type="match status" value="1"/>
</dbReference>
<dbReference type="GO" id="GO:0043565">
    <property type="term" value="F:sequence-specific DNA binding"/>
    <property type="evidence" value="ECO:0007669"/>
    <property type="project" value="InterPro"/>
</dbReference>
<dbReference type="InterPro" id="IPR013762">
    <property type="entry name" value="Integrase-like_cat_sf"/>
</dbReference>
<dbReference type="EMBL" id="OGUU01000049">
    <property type="protein sequence ID" value="SPC25873.1"/>
    <property type="molecule type" value="Genomic_DNA"/>
</dbReference>
<dbReference type="Proteomes" id="UP000257139">
    <property type="component" value="Unassembled WGS sequence"/>
</dbReference>
<protein>
    <submittedName>
        <fullName evidence="5">Transcriptional regulator Fis family</fullName>
    </submittedName>
</protein>
<dbReference type="Pfam" id="PF12835">
    <property type="entry name" value="Integrase_1"/>
    <property type="match status" value="1"/>
</dbReference>
<feature type="domain" description="Putative integrase N-terminal" evidence="3">
    <location>
        <begin position="46"/>
        <end position="121"/>
    </location>
</feature>
<dbReference type="SUPFAM" id="SSF46689">
    <property type="entry name" value="Homeodomain-like"/>
    <property type="match status" value="1"/>
</dbReference>
<evidence type="ECO:0000313" key="5">
    <source>
        <dbReference type="EMBL" id="SPC25873.1"/>
    </source>
</evidence>
<dbReference type="Pfam" id="PF02954">
    <property type="entry name" value="HTH_8"/>
    <property type="match status" value="1"/>
</dbReference>
<dbReference type="Pfam" id="PF12834">
    <property type="entry name" value="Phage_int_SAM_2"/>
    <property type="match status" value="1"/>
</dbReference>
<dbReference type="GO" id="GO:0006310">
    <property type="term" value="P:DNA recombination"/>
    <property type="evidence" value="ECO:0007669"/>
    <property type="project" value="UniProtKB-KW"/>
</dbReference>
<reference evidence="5 6" key="1">
    <citation type="submission" date="2018-01" db="EMBL/GenBank/DDBJ databases">
        <authorList>
            <person name="Clerissi C."/>
        </authorList>
    </citation>
    <scope>NUCLEOTIDE SEQUENCE [LARGE SCALE GENOMIC DNA]</scope>
    <source>
        <strain evidence="5">Cupriavidus taiwanensis STM 6021</strain>
    </source>
</reference>
<sequence>MRQAAVFDIRGLLNRYGLPTRMKAELEQVLVDNLKKILSQTRVSLKSASIKTQERRMYTVCRSLVELRELGFMIESPYSLRHKHVQALVDRWVSGAQSAGTIENKLSHLKAFCQWIGKHHLVRPLGEYTDRAANGLMRSYVTTQDKSWEGNGVDPAELIARIAEEHPRVAVQLKLQAAFGLRIEESFSLKILTALKNVDTLRVVDGTKGGRKREVPVRMQLDVLEEAARLVDPVSGSTTPSTYSIARWRSHYNSVMRKYGICKSGLGVTSHGLRHGWMQTLYEEMTGVPAPVRGGEEPDLETYRQAIQEVVLAAGHSKPSKSGAYLSTPSAMARMEKPVVSRERAMEVLGALGGNKAKAARELGISRQRLYRLLEG</sequence>
<dbReference type="InterPro" id="IPR024457">
    <property type="entry name" value="Putative_integrase_N"/>
</dbReference>
<evidence type="ECO:0000259" key="3">
    <source>
        <dbReference type="Pfam" id="PF12834"/>
    </source>
</evidence>
<organism evidence="5 6">
    <name type="scientific">Cupriavidus taiwanensis</name>
    <dbReference type="NCBI Taxonomy" id="164546"/>
    <lineage>
        <taxon>Bacteria</taxon>
        <taxon>Pseudomonadati</taxon>
        <taxon>Pseudomonadota</taxon>
        <taxon>Betaproteobacteria</taxon>
        <taxon>Burkholderiales</taxon>
        <taxon>Burkholderiaceae</taxon>
        <taxon>Cupriavidus</taxon>
    </lineage>
</organism>
<dbReference type="PRINTS" id="PR01590">
    <property type="entry name" value="HTHFIS"/>
</dbReference>
<dbReference type="InterPro" id="IPR011010">
    <property type="entry name" value="DNA_brk_join_enz"/>
</dbReference>